<gene>
    <name evidence="1" type="ORF">QI031_00870</name>
</gene>
<reference evidence="1 2" key="1">
    <citation type="journal article" date="2023" name="Limnol Oceanogr Lett">
        <title>Environmental adaptations by the intertidal Antarctic cyanobacterium Halotia branconii CENA392 as revealed using long-read genome sequencing.</title>
        <authorList>
            <person name="Dextro R.B."/>
            <person name="Delbaje E."/>
            <person name="Freitas P.N.N."/>
            <person name="Geraldes V."/>
            <person name="Pinto E."/>
            <person name="Long P.F."/>
            <person name="Fiore M.F."/>
        </authorList>
    </citation>
    <scope>NUCLEOTIDE SEQUENCE [LARGE SCALE GENOMIC DNA]</scope>
    <source>
        <strain evidence="1 2">CENA392</strain>
    </source>
</reference>
<accession>A0AAJ6NSV1</accession>
<sequence>MKSEQERQEIVKSINVLLNQAYDSVLDEILAYLQIIDDMEDEEDLQAIKEAREDRRINGAVSWNEYKGYNKETA</sequence>
<dbReference type="AlphaFoldDB" id="A0AAJ6NSV1"/>
<proteinExistence type="predicted"/>
<evidence type="ECO:0000313" key="1">
    <source>
        <dbReference type="EMBL" id="WGV26104.1"/>
    </source>
</evidence>
<dbReference type="RefSeq" id="WP_281483359.1">
    <property type="nucleotide sequence ID" value="NZ_CP124543.1"/>
</dbReference>
<dbReference type="KEGG" id="hbq:QI031_00870"/>
<protein>
    <submittedName>
        <fullName evidence="1">Uncharacterized protein</fullName>
    </submittedName>
</protein>
<evidence type="ECO:0000313" key="2">
    <source>
        <dbReference type="Proteomes" id="UP001223520"/>
    </source>
</evidence>
<name>A0AAJ6NSV1_9CYAN</name>
<dbReference type="EMBL" id="CP124543">
    <property type="protein sequence ID" value="WGV26104.1"/>
    <property type="molecule type" value="Genomic_DNA"/>
</dbReference>
<dbReference type="Proteomes" id="UP001223520">
    <property type="component" value="Chromosome"/>
</dbReference>
<organism evidence="1 2">
    <name type="scientific">Halotia branconii CENA392</name>
    <dbReference type="NCBI Taxonomy" id="1539056"/>
    <lineage>
        <taxon>Bacteria</taxon>
        <taxon>Bacillati</taxon>
        <taxon>Cyanobacteriota</taxon>
        <taxon>Cyanophyceae</taxon>
        <taxon>Nostocales</taxon>
        <taxon>Nodulariaceae</taxon>
        <taxon>Halotia</taxon>
    </lineage>
</organism>
<keyword evidence="2" id="KW-1185">Reference proteome</keyword>